<evidence type="ECO:0000313" key="2">
    <source>
        <dbReference type="Proteomes" id="UP001243717"/>
    </source>
</evidence>
<evidence type="ECO:0000313" key="1">
    <source>
        <dbReference type="EMBL" id="MDQ8195770.1"/>
    </source>
</evidence>
<gene>
    <name evidence="1" type="ORF">QEH59_15160</name>
</gene>
<evidence type="ECO:0008006" key="3">
    <source>
        <dbReference type="Google" id="ProtNLM"/>
    </source>
</evidence>
<proteinExistence type="predicted"/>
<dbReference type="EMBL" id="JARXIC010000032">
    <property type="protein sequence ID" value="MDQ8195770.1"/>
    <property type="molecule type" value="Genomic_DNA"/>
</dbReference>
<protein>
    <recommendedName>
        <fullName evidence="3">HEPN domain-containing protein</fullName>
    </recommendedName>
</protein>
<sequence>MNDSNRDFNEVIRAIRKDDTRYARGAYYFLRQALDFSLKELHKSGDLDKSNHLTGKQLLEGIRLYAIDQYGPMARPVLEHWGISECRDFGNIVFNLVECKVLGKTDQDSVEDFSGGYQFAAAFDRPFRPERIKPTIKKPRMS</sequence>
<dbReference type="RefSeq" id="WP_308986221.1">
    <property type="nucleotide sequence ID" value="NZ_JARXIC010000032.1"/>
</dbReference>
<keyword evidence="2" id="KW-1185">Reference proteome</keyword>
<comment type="caution">
    <text evidence="1">The sequence shown here is derived from an EMBL/GenBank/DDBJ whole genome shotgun (WGS) entry which is preliminary data.</text>
</comment>
<name>A0ABU1ALT9_9BACT</name>
<dbReference type="Proteomes" id="UP001243717">
    <property type="component" value="Unassembled WGS sequence"/>
</dbReference>
<reference evidence="1 2" key="1">
    <citation type="submission" date="2023-04" db="EMBL/GenBank/DDBJ databases">
        <title>A novel bacteria isolated from coastal sediment.</title>
        <authorList>
            <person name="Liu X.-J."/>
            <person name="Du Z.-J."/>
        </authorList>
    </citation>
    <scope>NUCLEOTIDE SEQUENCE [LARGE SCALE GENOMIC DNA]</scope>
    <source>
        <strain evidence="1 2">SDUM461004</strain>
    </source>
</reference>
<accession>A0ABU1ALT9</accession>
<dbReference type="InterPro" id="IPR026406">
    <property type="entry name" value="Ver/Plancto_CHP"/>
</dbReference>
<dbReference type="NCBIfam" id="TIGR04138">
    <property type="entry name" value="Plancto_Ver_chp"/>
    <property type="match status" value="1"/>
</dbReference>
<organism evidence="1 2">
    <name type="scientific">Thalassobacterium sedimentorum</name>
    <dbReference type="NCBI Taxonomy" id="3041258"/>
    <lineage>
        <taxon>Bacteria</taxon>
        <taxon>Pseudomonadati</taxon>
        <taxon>Verrucomicrobiota</taxon>
        <taxon>Opitutia</taxon>
        <taxon>Puniceicoccales</taxon>
        <taxon>Coraliomargaritaceae</taxon>
        <taxon>Thalassobacterium</taxon>
    </lineage>
</organism>